<gene>
    <name evidence="7" type="ORF">CDD80_4286</name>
</gene>
<evidence type="ECO:0000256" key="1">
    <source>
        <dbReference type="ARBA" id="ARBA00004141"/>
    </source>
</evidence>
<protein>
    <submittedName>
        <fullName evidence="7">Uncharacterized protein</fullName>
    </submittedName>
</protein>
<dbReference type="OrthoDB" id="440424at2759"/>
<evidence type="ECO:0000256" key="5">
    <source>
        <dbReference type="ARBA" id="ARBA00023136"/>
    </source>
</evidence>
<comment type="caution">
    <text evidence="7">The sequence shown here is derived from an EMBL/GenBank/DDBJ whole genome shotgun (WGS) entry which is preliminary data.</text>
</comment>
<dbReference type="EMBL" id="NJES01000396">
    <property type="protein sequence ID" value="PHH72743.1"/>
    <property type="molecule type" value="Genomic_DNA"/>
</dbReference>
<evidence type="ECO:0000256" key="3">
    <source>
        <dbReference type="ARBA" id="ARBA00022692"/>
    </source>
</evidence>
<evidence type="ECO:0000313" key="7">
    <source>
        <dbReference type="EMBL" id="PHH72743.1"/>
    </source>
</evidence>
<dbReference type="Pfam" id="PF06140">
    <property type="entry name" value="Ifi-6-16"/>
    <property type="match status" value="1"/>
</dbReference>
<keyword evidence="5 6" id="KW-0472">Membrane</keyword>
<feature type="transmembrane region" description="Helical" evidence="6">
    <location>
        <begin position="118"/>
        <end position="139"/>
    </location>
</feature>
<organism evidence="7 8">
    <name type="scientific">Ophiocordyceps camponoti-rufipedis</name>
    <dbReference type="NCBI Taxonomy" id="2004952"/>
    <lineage>
        <taxon>Eukaryota</taxon>
        <taxon>Fungi</taxon>
        <taxon>Dikarya</taxon>
        <taxon>Ascomycota</taxon>
        <taxon>Pezizomycotina</taxon>
        <taxon>Sordariomycetes</taxon>
        <taxon>Hypocreomycetidae</taxon>
        <taxon>Hypocreales</taxon>
        <taxon>Ophiocordycipitaceae</taxon>
        <taxon>Ophiocordyceps</taxon>
    </lineage>
</organism>
<reference evidence="7 8" key="1">
    <citation type="submission" date="2017-06" db="EMBL/GenBank/DDBJ databases">
        <title>Ant-infecting Ophiocordyceps genomes reveal a high diversity of potential behavioral manipulation genes and a possible major role for enterotoxins.</title>
        <authorList>
            <person name="De Bekker C."/>
            <person name="Evans H.C."/>
            <person name="Brachmann A."/>
            <person name="Hughes D.P."/>
        </authorList>
    </citation>
    <scope>NUCLEOTIDE SEQUENCE [LARGE SCALE GENOMIC DNA]</scope>
    <source>
        <strain evidence="7 8">Map16</strain>
    </source>
</reference>
<feature type="transmembrane region" description="Helical" evidence="6">
    <location>
        <begin position="58"/>
        <end position="76"/>
    </location>
</feature>
<dbReference type="Gene3D" id="6.10.110.10">
    <property type="match status" value="1"/>
</dbReference>
<dbReference type="Proteomes" id="UP000226431">
    <property type="component" value="Unassembled WGS sequence"/>
</dbReference>
<name>A0A2C5YYP6_9HYPO</name>
<dbReference type="InterPro" id="IPR038213">
    <property type="entry name" value="IFI6/IFI27-like_sf"/>
</dbReference>
<keyword evidence="4 6" id="KW-1133">Transmembrane helix</keyword>
<dbReference type="AlphaFoldDB" id="A0A2C5YYP6"/>
<comment type="similarity">
    <text evidence="2">Belongs to the IFI6/IFI27 family.</text>
</comment>
<dbReference type="GO" id="GO:0016020">
    <property type="term" value="C:membrane"/>
    <property type="evidence" value="ECO:0007669"/>
    <property type="project" value="UniProtKB-SubCell"/>
</dbReference>
<accession>A0A2C5YYP6</accession>
<evidence type="ECO:0000256" key="6">
    <source>
        <dbReference type="SAM" id="Phobius"/>
    </source>
</evidence>
<comment type="subcellular location">
    <subcellularLocation>
        <location evidence="1">Membrane</location>
        <topology evidence="1">Multi-pass membrane protein</topology>
    </subcellularLocation>
</comment>
<feature type="transmembrane region" description="Helical" evidence="6">
    <location>
        <begin position="82"/>
        <end position="106"/>
    </location>
</feature>
<evidence type="ECO:0000256" key="2">
    <source>
        <dbReference type="ARBA" id="ARBA00007262"/>
    </source>
</evidence>
<evidence type="ECO:0000256" key="4">
    <source>
        <dbReference type="ARBA" id="ARBA00022989"/>
    </source>
</evidence>
<sequence>MFLPPKLPDGVASIPWDGVRRGMGWLEGAFDSAWEWLKSSPFDPLVDWLSRSHAATSIIIWAATFSIVIFIIPWLGFGPAGIVLGSLAAWFQSFMYGGFTPAGALFAQLTSIAMTGMLFPLALILAAVIATVVVIIVWICGGGR</sequence>
<keyword evidence="8" id="KW-1185">Reference proteome</keyword>
<evidence type="ECO:0000313" key="8">
    <source>
        <dbReference type="Proteomes" id="UP000226431"/>
    </source>
</evidence>
<proteinExistence type="inferred from homology"/>
<dbReference type="InterPro" id="IPR009311">
    <property type="entry name" value="IFI6/IFI27-like"/>
</dbReference>
<keyword evidence="3 6" id="KW-0812">Transmembrane</keyword>